<accession>A0A397TT48</accession>
<dbReference type="AlphaFoldDB" id="A0A397TT48"/>
<keyword evidence="1" id="KW-0472">Membrane</keyword>
<organism evidence="2 3">
    <name type="scientific">Glomus cerebriforme</name>
    <dbReference type="NCBI Taxonomy" id="658196"/>
    <lineage>
        <taxon>Eukaryota</taxon>
        <taxon>Fungi</taxon>
        <taxon>Fungi incertae sedis</taxon>
        <taxon>Mucoromycota</taxon>
        <taxon>Glomeromycotina</taxon>
        <taxon>Glomeromycetes</taxon>
        <taxon>Glomerales</taxon>
        <taxon>Glomeraceae</taxon>
        <taxon>Glomus</taxon>
    </lineage>
</organism>
<feature type="transmembrane region" description="Helical" evidence="1">
    <location>
        <begin position="12"/>
        <end position="32"/>
    </location>
</feature>
<evidence type="ECO:0000313" key="2">
    <source>
        <dbReference type="EMBL" id="RIA99617.1"/>
    </source>
</evidence>
<reference evidence="2 3" key="1">
    <citation type="submission" date="2018-06" db="EMBL/GenBank/DDBJ databases">
        <title>Comparative genomics reveals the genomic features of Rhizophagus irregularis, R. cerebriforme, R. diaphanum and Gigaspora rosea, and their symbiotic lifestyle signature.</title>
        <authorList>
            <person name="Morin E."/>
            <person name="San Clemente H."/>
            <person name="Chen E.C.H."/>
            <person name="De La Providencia I."/>
            <person name="Hainaut M."/>
            <person name="Kuo A."/>
            <person name="Kohler A."/>
            <person name="Murat C."/>
            <person name="Tang N."/>
            <person name="Roy S."/>
            <person name="Loubradou J."/>
            <person name="Henrissat B."/>
            <person name="Grigoriev I.V."/>
            <person name="Corradi N."/>
            <person name="Roux C."/>
            <person name="Martin F.M."/>
        </authorList>
    </citation>
    <scope>NUCLEOTIDE SEQUENCE [LARGE SCALE GENOMIC DNA]</scope>
    <source>
        <strain evidence="2 3">DAOM 227022</strain>
    </source>
</reference>
<comment type="caution">
    <text evidence="2">The sequence shown here is derived from an EMBL/GenBank/DDBJ whole genome shotgun (WGS) entry which is preliminary data.</text>
</comment>
<dbReference type="Proteomes" id="UP000265703">
    <property type="component" value="Unassembled WGS sequence"/>
</dbReference>
<keyword evidence="3" id="KW-1185">Reference proteome</keyword>
<dbReference type="EMBL" id="QKYT01000002">
    <property type="protein sequence ID" value="RIA99617.1"/>
    <property type="molecule type" value="Genomic_DNA"/>
</dbReference>
<gene>
    <name evidence="2" type="ORF">C1645_746700</name>
</gene>
<evidence type="ECO:0000313" key="3">
    <source>
        <dbReference type="Proteomes" id="UP000265703"/>
    </source>
</evidence>
<keyword evidence="1" id="KW-0812">Transmembrane</keyword>
<proteinExistence type="predicted"/>
<protein>
    <submittedName>
        <fullName evidence="2">Uncharacterized protein</fullName>
    </submittedName>
</protein>
<keyword evidence="1" id="KW-1133">Transmembrane helix</keyword>
<evidence type="ECO:0000256" key="1">
    <source>
        <dbReference type="SAM" id="Phobius"/>
    </source>
</evidence>
<sequence>MNFFKKDNFIAIYLAILLQKFGMCFRIIVLFMRYNNKLLYNILHLYLVEQTKNFYKYPCNF</sequence>
<name>A0A397TT48_9GLOM</name>